<evidence type="ECO:0000259" key="7">
    <source>
        <dbReference type="PROSITE" id="PS50053"/>
    </source>
</evidence>
<keyword evidence="5" id="KW-1017">Isopeptide bond</keyword>
<comment type="caution">
    <text evidence="8">The sequence shown here is derived from an EMBL/GenBank/DDBJ whole genome shotgun (WGS) entry which is preliminary data.</text>
</comment>
<dbReference type="AlphaFoldDB" id="A0A978W1F9"/>
<dbReference type="PRINTS" id="PR00348">
    <property type="entry name" value="UBIQUITIN"/>
</dbReference>
<keyword evidence="4" id="KW-0963">Cytoplasm</keyword>
<feature type="domain" description="Ubiquitin-like" evidence="7">
    <location>
        <begin position="437"/>
        <end position="512"/>
    </location>
</feature>
<feature type="domain" description="Ubiquitin-like" evidence="7">
    <location>
        <begin position="83"/>
        <end position="158"/>
    </location>
</feature>
<dbReference type="GO" id="GO:0003729">
    <property type="term" value="F:mRNA binding"/>
    <property type="evidence" value="ECO:0007669"/>
    <property type="project" value="UniProtKB-ARBA"/>
</dbReference>
<dbReference type="PROSITE" id="PS50053">
    <property type="entry name" value="UBIQUITIN_2"/>
    <property type="match status" value="7"/>
</dbReference>
<dbReference type="InterPro" id="IPR000626">
    <property type="entry name" value="Ubiquitin-like_dom"/>
</dbReference>
<dbReference type="InterPro" id="IPR019954">
    <property type="entry name" value="Ubiquitin_CS"/>
</dbReference>
<name>A0A978W1F9_ZIZJJ</name>
<proteinExistence type="inferred from homology"/>
<dbReference type="Pfam" id="PF00240">
    <property type="entry name" value="ubiquitin"/>
    <property type="match status" value="6"/>
</dbReference>
<dbReference type="InterPro" id="IPR050158">
    <property type="entry name" value="Ubiquitin_ubiquitin-like"/>
</dbReference>
<dbReference type="PROSITE" id="PS00299">
    <property type="entry name" value="UBIQUITIN_1"/>
    <property type="match status" value="4"/>
</dbReference>
<dbReference type="CDD" id="cd17039">
    <property type="entry name" value="Ubl_ubiquitin_like"/>
    <property type="match status" value="2"/>
</dbReference>
<sequence>MDPAEPQVIRIELIWYGRPVTSINISVDETVMELKKKIEANNAIGLVAEKQELHFNGQSLKDEMKLEHYEIPNDATITVFTKIQISVRKDRVSYPFDAHNGMTVGDLYNMVSAQFGKPTDKIVLDLAGELLVDEHRLLSAVDFDGSETIEVNIEWIGAPCSYQIRADAKVRQLKQKIKDEFIIGLPIRKQDLEYNGEWLEDDRTLEDYEIPSEATINLVRKIDLFVFKHGVDVDHTLLVNETITVAKLKEIIREYFGPEPVSNLHLFHNSISGNSFELFNHSLKMQIFVKTLTGKTITLEVESSDTIDNVKAKIQDKEGIPPDQQRLIFAGKQLEDGRTLADYNIQKESTLHLVLRLRGGMQIFVKTLTGKTITLEVESSDTIDNVKAKIQDKEGIPPDQQRLIFAGKQLEDGRTLADYNIQKESTLHLVLRLRGGMQIFVKTLTGKTITLEVESSDTIDNVKAKIQDKEGIPPDQQRLIFAGKQLEDGRTLADYNIQKESTLHLVLRLRGGMQIFVKTLTGKTITLEVESSDTIDNVKAKIQDKEGIPPDQQRLIFAGKQLEDGRTLADYNIQKESTLHLVLRLRGGF</sequence>
<evidence type="ECO:0000256" key="2">
    <source>
        <dbReference type="ARBA" id="ARBA00004496"/>
    </source>
</evidence>
<evidence type="ECO:0000256" key="3">
    <source>
        <dbReference type="ARBA" id="ARBA00008430"/>
    </source>
</evidence>
<evidence type="ECO:0000256" key="5">
    <source>
        <dbReference type="ARBA" id="ARBA00022499"/>
    </source>
</evidence>
<dbReference type="SMART" id="SM00213">
    <property type="entry name" value="UBQ"/>
    <property type="match status" value="6"/>
</dbReference>
<protein>
    <recommendedName>
        <fullName evidence="7">Ubiquitin-like domain-containing protein</fullName>
    </recommendedName>
</protein>
<dbReference type="GO" id="GO:0005634">
    <property type="term" value="C:nucleus"/>
    <property type="evidence" value="ECO:0007669"/>
    <property type="project" value="UniProtKB-SubCell"/>
</dbReference>
<feature type="domain" description="Ubiquitin-like" evidence="7">
    <location>
        <begin position="9"/>
        <end position="82"/>
    </location>
</feature>
<evidence type="ECO:0000256" key="6">
    <source>
        <dbReference type="ARBA" id="ARBA00023242"/>
    </source>
</evidence>
<dbReference type="Proteomes" id="UP000813462">
    <property type="component" value="Unassembled WGS sequence"/>
</dbReference>
<dbReference type="Gene3D" id="3.10.20.90">
    <property type="entry name" value="Phosphatidylinositol 3-kinase Catalytic Subunit, Chain A, domain 1"/>
    <property type="match status" value="6"/>
</dbReference>
<dbReference type="InterPro" id="IPR019956">
    <property type="entry name" value="Ubiquitin_dom"/>
</dbReference>
<dbReference type="FunFam" id="3.10.20.90:FF:000016">
    <property type="entry name" value="Polyubiquitin 3"/>
    <property type="match status" value="4"/>
</dbReference>
<evidence type="ECO:0000256" key="4">
    <source>
        <dbReference type="ARBA" id="ARBA00022490"/>
    </source>
</evidence>
<dbReference type="SUPFAM" id="SSF54236">
    <property type="entry name" value="Ubiquitin-like"/>
    <property type="match status" value="7"/>
</dbReference>
<dbReference type="InterPro" id="IPR029071">
    <property type="entry name" value="Ubiquitin-like_domsf"/>
</dbReference>
<feature type="domain" description="Ubiquitin-like" evidence="7">
    <location>
        <begin position="149"/>
        <end position="221"/>
    </location>
</feature>
<comment type="similarity">
    <text evidence="3">Belongs to the ubiquitin family.</text>
</comment>
<evidence type="ECO:0000313" key="9">
    <source>
        <dbReference type="Proteomes" id="UP000813462"/>
    </source>
</evidence>
<gene>
    <name evidence="8" type="ORF">FEM48_Zijuj01G0131500</name>
</gene>
<evidence type="ECO:0000313" key="8">
    <source>
        <dbReference type="EMBL" id="KAH7545793.1"/>
    </source>
</evidence>
<comment type="subcellular location">
    <subcellularLocation>
        <location evidence="2">Cytoplasm</location>
    </subcellularLocation>
    <subcellularLocation>
        <location evidence="1">Nucleus</location>
    </subcellularLocation>
</comment>
<organism evidence="8 9">
    <name type="scientific">Ziziphus jujuba var. spinosa</name>
    <dbReference type="NCBI Taxonomy" id="714518"/>
    <lineage>
        <taxon>Eukaryota</taxon>
        <taxon>Viridiplantae</taxon>
        <taxon>Streptophyta</taxon>
        <taxon>Embryophyta</taxon>
        <taxon>Tracheophyta</taxon>
        <taxon>Spermatophyta</taxon>
        <taxon>Magnoliopsida</taxon>
        <taxon>eudicotyledons</taxon>
        <taxon>Gunneridae</taxon>
        <taxon>Pentapetalae</taxon>
        <taxon>rosids</taxon>
        <taxon>fabids</taxon>
        <taxon>Rosales</taxon>
        <taxon>Rhamnaceae</taxon>
        <taxon>Paliureae</taxon>
        <taxon>Ziziphus</taxon>
    </lineage>
</organism>
<feature type="domain" description="Ubiquitin-like" evidence="7">
    <location>
        <begin position="513"/>
        <end position="588"/>
    </location>
</feature>
<keyword evidence="6" id="KW-0539">Nucleus</keyword>
<evidence type="ECO:0000256" key="1">
    <source>
        <dbReference type="ARBA" id="ARBA00004123"/>
    </source>
</evidence>
<feature type="domain" description="Ubiquitin-like" evidence="7">
    <location>
        <begin position="361"/>
        <end position="436"/>
    </location>
</feature>
<reference evidence="8" key="1">
    <citation type="journal article" date="2021" name="Front. Plant Sci.">
        <title>Chromosome-Scale Genome Assembly for Chinese Sour Jujube and Insights Into Its Genome Evolution and Domestication Signature.</title>
        <authorList>
            <person name="Shen L.-Y."/>
            <person name="Luo H."/>
            <person name="Wang X.-L."/>
            <person name="Wang X.-M."/>
            <person name="Qiu X.-J."/>
            <person name="Liu H."/>
            <person name="Zhou S.-S."/>
            <person name="Jia K.-H."/>
            <person name="Nie S."/>
            <person name="Bao Y.-T."/>
            <person name="Zhang R.-G."/>
            <person name="Yun Q.-Z."/>
            <person name="Chai Y.-H."/>
            <person name="Lu J.-Y."/>
            <person name="Li Y."/>
            <person name="Zhao S.-W."/>
            <person name="Mao J.-F."/>
            <person name="Jia S.-G."/>
            <person name="Mao Y.-M."/>
        </authorList>
    </citation>
    <scope>NUCLEOTIDE SEQUENCE</scope>
    <source>
        <strain evidence="8">AT0</strain>
        <tissue evidence="8">Leaf</tissue>
    </source>
</reference>
<dbReference type="PANTHER" id="PTHR10666">
    <property type="entry name" value="UBIQUITIN"/>
    <property type="match status" value="1"/>
</dbReference>
<dbReference type="EMBL" id="JAEACU010000001">
    <property type="protein sequence ID" value="KAH7545793.1"/>
    <property type="molecule type" value="Genomic_DNA"/>
</dbReference>
<accession>A0A978W1F9</accession>
<feature type="domain" description="Ubiquitin-like" evidence="7">
    <location>
        <begin position="285"/>
        <end position="360"/>
    </location>
</feature>
<dbReference type="CDD" id="cd01803">
    <property type="entry name" value="Ubl_ubiquitin"/>
    <property type="match status" value="4"/>
</dbReference>
<dbReference type="GO" id="GO:0005737">
    <property type="term" value="C:cytoplasm"/>
    <property type="evidence" value="ECO:0007669"/>
    <property type="project" value="UniProtKB-SubCell"/>
</dbReference>